<evidence type="ECO:0000313" key="8">
    <source>
        <dbReference type="Proteomes" id="UP000309872"/>
    </source>
</evidence>
<dbReference type="SUPFAM" id="SSF88659">
    <property type="entry name" value="Sigma3 and sigma4 domains of RNA polymerase sigma factors"/>
    <property type="match status" value="1"/>
</dbReference>
<evidence type="ECO:0000259" key="6">
    <source>
        <dbReference type="Pfam" id="PF08281"/>
    </source>
</evidence>
<dbReference type="Pfam" id="PF08281">
    <property type="entry name" value="Sigma70_r4_2"/>
    <property type="match status" value="1"/>
</dbReference>
<dbReference type="SUPFAM" id="SSF88946">
    <property type="entry name" value="Sigma2 domain of RNA polymerase sigma factors"/>
    <property type="match status" value="1"/>
</dbReference>
<dbReference type="InterPro" id="IPR036388">
    <property type="entry name" value="WH-like_DNA-bd_sf"/>
</dbReference>
<dbReference type="PANTHER" id="PTHR43133:SF46">
    <property type="entry name" value="RNA POLYMERASE SIGMA-70 FACTOR ECF SUBFAMILY"/>
    <property type="match status" value="1"/>
</dbReference>
<name>A0A4U0GYP1_9SPHI</name>
<dbReference type="NCBIfam" id="TIGR02985">
    <property type="entry name" value="Sig70_bacteroi1"/>
    <property type="match status" value="1"/>
</dbReference>
<dbReference type="InterPro" id="IPR007627">
    <property type="entry name" value="RNA_pol_sigma70_r2"/>
</dbReference>
<dbReference type="InterPro" id="IPR039425">
    <property type="entry name" value="RNA_pol_sigma-70-like"/>
</dbReference>
<evidence type="ECO:0000256" key="3">
    <source>
        <dbReference type="ARBA" id="ARBA00023082"/>
    </source>
</evidence>
<keyword evidence="3" id="KW-0731">Sigma factor</keyword>
<evidence type="ECO:0000256" key="4">
    <source>
        <dbReference type="ARBA" id="ARBA00023163"/>
    </source>
</evidence>
<dbReference type="RefSeq" id="WP_136821400.1">
    <property type="nucleotide sequence ID" value="NZ_BMJX01000004.1"/>
</dbReference>
<dbReference type="GO" id="GO:0016987">
    <property type="term" value="F:sigma factor activity"/>
    <property type="evidence" value="ECO:0007669"/>
    <property type="project" value="UniProtKB-KW"/>
</dbReference>
<dbReference type="InterPro" id="IPR013249">
    <property type="entry name" value="RNA_pol_sigma70_r4_t2"/>
</dbReference>
<dbReference type="OrthoDB" id="653814at2"/>
<dbReference type="PANTHER" id="PTHR43133">
    <property type="entry name" value="RNA POLYMERASE ECF-TYPE SIGMA FACTO"/>
    <property type="match status" value="1"/>
</dbReference>
<dbReference type="GO" id="GO:0006352">
    <property type="term" value="P:DNA-templated transcription initiation"/>
    <property type="evidence" value="ECO:0007669"/>
    <property type="project" value="InterPro"/>
</dbReference>
<dbReference type="InterPro" id="IPR014327">
    <property type="entry name" value="RNA_pol_sigma70_bacteroid"/>
</dbReference>
<dbReference type="NCBIfam" id="TIGR02937">
    <property type="entry name" value="sigma70-ECF"/>
    <property type="match status" value="1"/>
</dbReference>
<dbReference type="Proteomes" id="UP000309872">
    <property type="component" value="Unassembled WGS sequence"/>
</dbReference>
<keyword evidence="4" id="KW-0804">Transcription</keyword>
<dbReference type="EMBL" id="SUKA01000004">
    <property type="protein sequence ID" value="TJY64340.1"/>
    <property type="molecule type" value="Genomic_DNA"/>
</dbReference>
<evidence type="ECO:0000256" key="2">
    <source>
        <dbReference type="ARBA" id="ARBA00023015"/>
    </source>
</evidence>
<dbReference type="InterPro" id="IPR014284">
    <property type="entry name" value="RNA_pol_sigma-70_dom"/>
</dbReference>
<dbReference type="Gene3D" id="1.10.1740.10">
    <property type="match status" value="1"/>
</dbReference>
<keyword evidence="8" id="KW-1185">Reference proteome</keyword>
<dbReference type="InterPro" id="IPR013324">
    <property type="entry name" value="RNA_pol_sigma_r3/r4-like"/>
</dbReference>
<proteinExistence type="inferred from homology"/>
<dbReference type="AlphaFoldDB" id="A0A4U0GYP1"/>
<gene>
    <name evidence="7" type="ORF">FAZ19_14140</name>
</gene>
<feature type="domain" description="RNA polymerase sigma factor 70 region 4 type 2" evidence="6">
    <location>
        <begin position="126"/>
        <end position="177"/>
    </location>
</feature>
<comment type="caution">
    <text evidence="7">The sequence shown here is derived from an EMBL/GenBank/DDBJ whole genome shotgun (WGS) entry which is preliminary data.</text>
</comment>
<evidence type="ECO:0000259" key="5">
    <source>
        <dbReference type="Pfam" id="PF04542"/>
    </source>
</evidence>
<keyword evidence="2" id="KW-0805">Transcription regulation</keyword>
<evidence type="ECO:0000256" key="1">
    <source>
        <dbReference type="ARBA" id="ARBA00010641"/>
    </source>
</evidence>
<dbReference type="GO" id="GO:0003677">
    <property type="term" value="F:DNA binding"/>
    <property type="evidence" value="ECO:0007669"/>
    <property type="project" value="InterPro"/>
</dbReference>
<reference evidence="7 8" key="1">
    <citation type="submission" date="2019-04" db="EMBL/GenBank/DDBJ databases">
        <title>Sphingobacterium olei sp. nov., isolated from oil-contaminated soil.</title>
        <authorList>
            <person name="Liu B."/>
        </authorList>
    </citation>
    <scope>NUCLEOTIDE SEQUENCE [LARGE SCALE GENOMIC DNA]</scope>
    <source>
        <strain evidence="7 8">Y3L14</strain>
    </source>
</reference>
<dbReference type="Gene3D" id="1.10.10.10">
    <property type="entry name" value="Winged helix-like DNA-binding domain superfamily/Winged helix DNA-binding domain"/>
    <property type="match status" value="1"/>
</dbReference>
<accession>A0A4U0GYP1</accession>
<dbReference type="InterPro" id="IPR013325">
    <property type="entry name" value="RNA_pol_sigma_r2"/>
</dbReference>
<evidence type="ECO:0000313" key="7">
    <source>
        <dbReference type="EMBL" id="TJY64340.1"/>
    </source>
</evidence>
<dbReference type="Pfam" id="PF04542">
    <property type="entry name" value="Sigma70_r2"/>
    <property type="match status" value="1"/>
</dbReference>
<organism evidence="7 8">
    <name type="scientific">Sphingobacterium alkalisoli</name>
    <dbReference type="NCBI Taxonomy" id="1874115"/>
    <lineage>
        <taxon>Bacteria</taxon>
        <taxon>Pseudomonadati</taxon>
        <taxon>Bacteroidota</taxon>
        <taxon>Sphingobacteriia</taxon>
        <taxon>Sphingobacteriales</taxon>
        <taxon>Sphingobacteriaceae</taxon>
        <taxon>Sphingobacterium</taxon>
    </lineage>
</organism>
<feature type="domain" description="RNA polymerase sigma-70 region 2" evidence="5">
    <location>
        <begin position="21"/>
        <end position="87"/>
    </location>
</feature>
<protein>
    <submittedName>
        <fullName evidence="7">RNA polymerase sigma-70 factor</fullName>
    </submittedName>
</protein>
<comment type="similarity">
    <text evidence="1">Belongs to the sigma-70 factor family. ECF subfamily.</text>
</comment>
<sequence length="189" mass="22580">MTEDDIIKRLKAGDSGAYKKLYDLHYKTLCTYASKITQNSANAEMIVNDVIFSLWKNRSGLDIHNLRHYLLRAVRNRCINYTMQEKRNRNFQMELPEEDHVFQKQYEIFNTPNPIEKLLLKELDIKIQNSLDSMPDQTRTIFKLSRFSDLKYHEIADTLNISIDVVKYHIKQALLKLRLDLKDYFFEKR</sequence>